<comment type="caution">
    <text evidence="1">The sequence shown here is derived from an EMBL/GenBank/DDBJ whole genome shotgun (WGS) entry which is preliminary data.</text>
</comment>
<feature type="non-terminal residue" evidence="1">
    <location>
        <position position="1"/>
    </location>
</feature>
<evidence type="ECO:0000313" key="1">
    <source>
        <dbReference type="EMBL" id="ETO03292.1"/>
    </source>
</evidence>
<organism evidence="1 2">
    <name type="scientific">Reticulomyxa filosa</name>
    <dbReference type="NCBI Taxonomy" id="46433"/>
    <lineage>
        <taxon>Eukaryota</taxon>
        <taxon>Sar</taxon>
        <taxon>Rhizaria</taxon>
        <taxon>Retaria</taxon>
        <taxon>Foraminifera</taxon>
        <taxon>Monothalamids</taxon>
        <taxon>Reticulomyxidae</taxon>
        <taxon>Reticulomyxa</taxon>
    </lineage>
</organism>
<name>X6LQ74_RETFI</name>
<reference evidence="1 2" key="1">
    <citation type="journal article" date="2013" name="Curr. Biol.">
        <title>The Genome of the Foraminiferan Reticulomyxa filosa.</title>
        <authorList>
            <person name="Glockner G."/>
            <person name="Hulsmann N."/>
            <person name="Schleicher M."/>
            <person name="Noegel A.A."/>
            <person name="Eichinger L."/>
            <person name="Gallinger C."/>
            <person name="Pawlowski J."/>
            <person name="Sierra R."/>
            <person name="Euteneuer U."/>
            <person name="Pillet L."/>
            <person name="Moustafa A."/>
            <person name="Platzer M."/>
            <person name="Groth M."/>
            <person name="Szafranski K."/>
            <person name="Schliwa M."/>
        </authorList>
    </citation>
    <scope>NUCLEOTIDE SEQUENCE [LARGE SCALE GENOMIC DNA]</scope>
</reference>
<gene>
    <name evidence="1" type="ORF">RFI_34118</name>
</gene>
<proteinExistence type="predicted"/>
<dbReference type="Proteomes" id="UP000023152">
    <property type="component" value="Unassembled WGS sequence"/>
</dbReference>
<accession>X6LQ74</accession>
<dbReference type="EMBL" id="ASPP01033727">
    <property type="protein sequence ID" value="ETO03292.1"/>
    <property type="molecule type" value="Genomic_DNA"/>
</dbReference>
<evidence type="ECO:0008006" key="3">
    <source>
        <dbReference type="Google" id="ProtNLM"/>
    </source>
</evidence>
<keyword evidence="2" id="KW-1185">Reference proteome</keyword>
<dbReference type="AlphaFoldDB" id="X6LQ74"/>
<evidence type="ECO:0000313" key="2">
    <source>
        <dbReference type="Proteomes" id="UP000023152"/>
    </source>
</evidence>
<protein>
    <recommendedName>
        <fullName evidence="3">Viral A-type inclusion protein</fullName>
    </recommendedName>
</protein>
<feature type="non-terminal residue" evidence="1">
    <location>
        <position position="541"/>
    </location>
</feature>
<sequence>SLKTWFNEDDFEESTPINCYHRKALWLLTESRLSLLPDSCRNEFETCLKSKSEYFDFNNECWNDKDRNQLGLCIRNPPWSLDWFLKLIFKDSIQQEISPSDVSVDEKEEKTFRPSPVANESISIRMGLLIGQLRQCISYAKWKDILINHQNMDILKKIWSFIQDTMKTLMKDIKENEINFTLCEFLKADENETHIKELSNSFDQQAWSTTIEKFNKFKKWEAILQQLLSMKYLEEVPSDLELLHEFLKDPKNFYLSKAELQFGNELKLLECFQDEFQAMIAREKNQAFRIKWNNCKAQFQNWKCLQMNVQPNRSNLTLDLKNQLSHFVEKTAKKTIRRIMTAWRHVANTESRIQAQPSKLIKDYLQNTYFFSEELNFFPHQLFTWDYCITGYSFVVLCYENLETKDINSAPTATIDFMEVFEHANSQWQKGAKSSEQWETKFNTLWELHVTWQKFKQGIETIRKHHRAKDKITNDEKWEILQEKFDMSKQLIEDNANMSIEDAIRNYNWCVEYFGDIKECVHIFDLIVNNEQKIQTIASNE</sequence>